<keyword evidence="1" id="KW-0805">Transcription regulation</keyword>
<dbReference type="InterPro" id="IPR014710">
    <property type="entry name" value="RmlC-like_jellyroll"/>
</dbReference>
<dbReference type="InterPro" id="IPR018062">
    <property type="entry name" value="HTH_AraC-typ_CS"/>
</dbReference>
<dbReference type="Gene3D" id="1.10.10.60">
    <property type="entry name" value="Homeodomain-like"/>
    <property type="match status" value="1"/>
</dbReference>
<keyword evidence="6" id="KW-1185">Reference proteome</keyword>
<dbReference type="Pfam" id="PF12833">
    <property type="entry name" value="HTH_18"/>
    <property type="match status" value="1"/>
</dbReference>
<dbReference type="CDD" id="cd06124">
    <property type="entry name" value="cupin_NimR-like_N"/>
    <property type="match status" value="1"/>
</dbReference>
<evidence type="ECO:0000256" key="3">
    <source>
        <dbReference type="ARBA" id="ARBA00023163"/>
    </source>
</evidence>
<dbReference type="SUPFAM" id="SSF51182">
    <property type="entry name" value="RmlC-like cupins"/>
    <property type="match status" value="1"/>
</dbReference>
<evidence type="ECO:0000259" key="4">
    <source>
        <dbReference type="PROSITE" id="PS01124"/>
    </source>
</evidence>
<dbReference type="Proteomes" id="UP000632063">
    <property type="component" value="Unassembled WGS sequence"/>
</dbReference>
<protein>
    <submittedName>
        <fullName evidence="5">Helix-turn-helix transcriptional regulator</fullName>
    </submittedName>
</protein>
<dbReference type="PANTHER" id="PTHR11019">
    <property type="entry name" value="HTH-TYPE TRANSCRIPTIONAL REGULATOR NIMR"/>
    <property type="match status" value="1"/>
</dbReference>
<dbReference type="SMART" id="SM00342">
    <property type="entry name" value="HTH_ARAC"/>
    <property type="match status" value="1"/>
</dbReference>
<keyword evidence="2" id="KW-0238">DNA-binding</keyword>
<organism evidence="5 6">
    <name type="scientific">Roseibium litorale</name>
    <dbReference type="NCBI Taxonomy" id="2803841"/>
    <lineage>
        <taxon>Bacteria</taxon>
        <taxon>Pseudomonadati</taxon>
        <taxon>Pseudomonadota</taxon>
        <taxon>Alphaproteobacteria</taxon>
        <taxon>Hyphomicrobiales</taxon>
        <taxon>Stappiaceae</taxon>
        <taxon>Roseibium</taxon>
    </lineage>
</organism>
<keyword evidence="3" id="KW-0804">Transcription</keyword>
<dbReference type="SUPFAM" id="SSF46689">
    <property type="entry name" value="Homeodomain-like"/>
    <property type="match status" value="1"/>
</dbReference>
<reference evidence="5 6" key="2">
    <citation type="journal article" date="2021" name="Int. J. Syst. Evol. Microbiol.">
        <title>Roseibium litorale sp. nov., isolated from a tidal flat sediment and proposal for the reclassification of Labrenzia polysiphoniae as Roseibium polysiphoniae comb. nov.</title>
        <authorList>
            <person name="Liu Y."/>
            <person name="Pei T."/>
            <person name="Du J."/>
            <person name="Chao M."/>
            <person name="Deng M.R."/>
            <person name="Zhu H."/>
        </authorList>
    </citation>
    <scope>NUCLEOTIDE SEQUENCE [LARGE SCALE GENOMIC DNA]</scope>
    <source>
        <strain evidence="5 6">4C16A</strain>
    </source>
</reference>
<dbReference type="EMBL" id="JACYXI010000001">
    <property type="protein sequence ID" value="MBD8890440.1"/>
    <property type="molecule type" value="Genomic_DNA"/>
</dbReference>
<evidence type="ECO:0000313" key="5">
    <source>
        <dbReference type="EMBL" id="MBD8890440.1"/>
    </source>
</evidence>
<dbReference type="PRINTS" id="PR00032">
    <property type="entry name" value="HTHARAC"/>
</dbReference>
<dbReference type="RefSeq" id="WP_192146119.1">
    <property type="nucleotide sequence ID" value="NZ_JACYXI010000001.1"/>
</dbReference>
<dbReference type="PROSITE" id="PS01124">
    <property type="entry name" value="HTH_ARAC_FAMILY_2"/>
    <property type="match status" value="1"/>
</dbReference>
<accession>A0ABR9CJ67</accession>
<evidence type="ECO:0000256" key="1">
    <source>
        <dbReference type="ARBA" id="ARBA00023015"/>
    </source>
</evidence>
<evidence type="ECO:0000313" key="6">
    <source>
        <dbReference type="Proteomes" id="UP000632063"/>
    </source>
</evidence>
<proteinExistence type="predicted"/>
<sequence>MSIHAELYDLPDELPDVPLLGYASTGKRGRLNDWHSHPTCQLYHVISGSAALETGTGTFFVPPERAVWIPAGVSHRGRYLADTDVRFLYVAEDAAPGLPRSTVVVQVTRLLRELILEFMTFSRSETLEGPAARIGAVILDQLRVLPEAPLQLPMPREGKLRDLCESIVRCPGEVPGLSEAAERCATSVRSFERRIAQETGLSYRSWCRQAKLFRALELLATGMSVSDVSHKLGYEGPSAFVSVFRKAFGVTPGRYFDNPPPD</sequence>
<gene>
    <name evidence="5" type="ORF">IG616_02695</name>
</gene>
<comment type="caution">
    <text evidence="5">The sequence shown here is derived from an EMBL/GenBank/DDBJ whole genome shotgun (WGS) entry which is preliminary data.</text>
</comment>
<evidence type="ECO:0000256" key="2">
    <source>
        <dbReference type="ARBA" id="ARBA00023125"/>
    </source>
</evidence>
<dbReference type="InterPro" id="IPR020449">
    <property type="entry name" value="Tscrpt_reg_AraC-type_HTH"/>
</dbReference>
<dbReference type="InterPro" id="IPR011051">
    <property type="entry name" value="RmlC_Cupin_sf"/>
</dbReference>
<dbReference type="PROSITE" id="PS00041">
    <property type="entry name" value="HTH_ARAC_FAMILY_1"/>
    <property type="match status" value="1"/>
</dbReference>
<dbReference type="Pfam" id="PF07883">
    <property type="entry name" value="Cupin_2"/>
    <property type="match status" value="1"/>
</dbReference>
<dbReference type="Gene3D" id="2.60.120.10">
    <property type="entry name" value="Jelly Rolls"/>
    <property type="match status" value="1"/>
</dbReference>
<dbReference type="InterPro" id="IPR013096">
    <property type="entry name" value="Cupin_2"/>
</dbReference>
<name>A0ABR9CJ67_9HYPH</name>
<reference evidence="6" key="1">
    <citation type="submission" date="2020-09" db="EMBL/GenBank/DDBJ databases">
        <title>The genome sequence of strain Labrenzia suaedae 4C16A.</title>
        <authorList>
            <person name="Liu Y."/>
        </authorList>
    </citation>
    <scope>NUCLEOTIDE SEQUENCE [LARGE SCALE GENOMIC DNA]</scope>
    <source>
        <strain evidence="6">4C16A</strain>
    </source>
</reference>
<feature type="domain" description="HTH araC/xylS-type" evidence="4">
    <location>
        <begin position="177"/>
        <end position="258"/>
    </location>
</feature>
<dbReference type="InterPro" id="IPR018060">
    <property type="entry name" value="HTH_AraC"/>
</dbReference>
<dbReference type="PANTHER" id="PTHR11019:SF159">
    <property type="entry name" value="TRANSCRIPTIONAL REGULATOR-RELATED"/>
    <property type="match status" value="1"/>
</dbReference>
<dbReference type="InterPro" id="IPR009057">
    <property type="entry name" value="Homeodomain-like_sf"/>
</dbReference>